<comment type="caution">
    <text evidence="2">The sequence shown here is derived from an EMBL/GenBank/DDBJ whole genome shotgun (WGS) entry which is preliminary data.</text>
</comment>
<feature type="transmembrane region" description="Helical" evidence="1">
    <location>
        <begin position="5"/>
        <end position="26"/>
    </location>
</feature>
<dbReference type="EMBL" id="MUIZ01000001">
    <property type="protein sequence ID" value="OUK05153.1"/>
    <property type="molecule type" value="Genomic_DNA"/>
</dbReference>
<gene>
    <name evidence="2" type="ORF">BZZ03_00075</name>
</gene>
<protein>
    <submittedName>
        <fullName evidence="2">Uncharacterized protein</fullName>
    </submittedName>
</protein>
<organism evidence="2 3">
    <name type="scientific">Lactococcus petauri</name>
    <dbReference type="NCBI Taxonomy" id="1940789"/>
    <lineage>
        <taxon>Bacteria</taxon>
        <taxon>Bacillati</taxon>
        <taxon>Bacillota</taxon>
        <taxon>Bacilli</taxon>
        <taxon>Lactobacillales</taxon>
        <taxon>Streptococcaceae</taxon>
        <taxon>Lactococcus</taxon>
    </lineage>
</organism>
<reference evidence="2 3" key="1">
    <citation type="submission" date="2017-02" db="EMBL/GenBank/DDBJ databases">
        <authorList>
            <person name="Peterson S.W."/>
        </authorList>
    </citation>
    <scope>NUCLEOTIDE SEQUENCE [LARGE SCALE GENOMIC DNA]</scope>
    <source>
        <strain evidence="2">159469</strain>
    </source>
</reference>
<dbReference type="RefSeq" id="WP_086581838.1">
    <property type="nucleotide sequence ID" value="NZ_MUIZ01000001.1"/>
</dbReference>
<keyword evidence="1" id="KW-1133">Transmembrane helix</keyword>
<dbReference type="Proteomes" id="UP000194606">
    <property type="component" value="Unassembled WGS sequence"/>
</dbReference>
<keyword evidence="1" id="KW-0812">Transmembrane</keyword>
<accession>A0A252CF47</accession>
<evidence type="ECO:0000256" key="1">
    <source>
        <dbReference type="SAM" id="Phobius"/>
    </source>
</evidence>
<proteinExistence type="predicted"/>
<evidence type="ECO:0000313" key="3">
    <source>
        <dbReference type="Proteomes" id="UP000194606"/>
    </source>
</evidence>
<feature type="transmembrane region" description="Helical" evidence="1">
    <location>
        <begin position="38"/>
        <end position="57"/>
    </location>
</feature>
<dbReference type="AlphaFoldDB" id="A0A252CF47"/>
<keyword evidence="1" id="KW-0472">Membrane</keyword>
<name>A0A252CF47_9LACT</name>
<sequence length="66" mass="7336">MKKNILKASVISLSILVVLFIVNTLFLKDSLKMVGISWGLSTLYMVLALAMSGHFKLHSKGEKNEK</sequence>
<evidence type="ECO:0000313" key="2">
    <source>
        <dbReference type="EMBL" id="OUK05153.1"/>
    </source>
</evidence>